<keyword evidence="1" id="KW-0812">Transmembrane</keyword>
<accession>A0A0R0M5Y3</accession>
<gene>
    <name evidence="2" type="ORF">M153_2220009188</name>
</gene>
<feature type="transmembrane region" description="Helical" evidence="1">
    <location>
        <begin position="20"/>
        <end position="37"/>
    </location>
</feature>
<comment type="caution">
    <text evidence="2">The sequence shown here is derived from an EMBL/GenBank/DDBJ whole genome shotgun (WGS) entry which is preliminary data.</text>
</comment>
<reference evidence="2 3" key="1">
    <citation type="submission" date="2015-07" db="EMBL/GenBank/DDBJ databases">
        <title>The genome of Pseudoloma neurophilia, a relevant intracellular parasite of the zebrafish.</title>
        <authorList>
            <person name="Ndikumana S."/>
            <person name="Pelin A."/>
            <person name="Sanders J."/>
            <person name="Corradi N."/>
        </authorList>
    </citation>
    <scope>NUCLEOTIDE SEQUENCE [LARGE SCALE GENOMIC DNA]</scope>
    <source>
        <strain evidence="2 3">MK1</strain>
    </source>
</reference>
<evidence type="ECO:0000313" key="2">
    <source>
        <dbReference type="EMBL" id="KRH94529.1"/>
    </source>
</evidence>
<evidence type="ECO:0000256" key="1">
    <source>
        <dbReference type="SAM" id="Phobius"/>
    </source>
</evidence>
<dbReference type="EMBL" id="LGUB01000062">
    <property type="protein sequence ID" value="KRH94529.1"/>
    <property type="molecule type" value="Genomic_DNA"/>
</dbReference>
<dbReference type="VEuPathDB" id="MicrosporidiaDB:M153_2220009188"/>
<protein>
    <submittedName>
        <fullName evidence="2">Uncharacterized protein</fullName>
    </submittedName>
</protein>
<keyword evidence="3" id="KW-1185">Reference proteome</keyword>
<dbReference type="AlphaFoldDB" id="A0A0R0M5Y3"/>
<dbReference type="Proteomes" id="UP000051530">
    <property type="component" value="Unassembled WGS sequence"/>
</dbReference>
<keyword evidence="1" id="KW-1133">Transmembrane helix</keyword>
<keyword evidence="1" id="KW-0472">Membrane</keyword>
<name>A0A0R0M5Y3_9MICR</name>
<evidence type="ECO:0000313" key="3">
    <source>
        <dbReference type="Proteomes" id="UP000051530"/>
    </source>
</evidence>
<organism evidence="2 3">
    <name type="scientific">Pseudoloma neurophilia</name>
    <dbReference type="NCBI Taxonomy" id="146866"/>
    <lineage>
        <taxon>Eukaryota</taxon>
        <taxon>Fungi</taxon>
        <taxon>Fungi incertae sedis</taxon>
        <taxon>Microsporidia</taxon>
        <taxon>Pseudoloma</taxon>
    </lineage>
</organism>
<proteinExistence type="predicted"/>
<sequence length="54" mass="6440">MFYFYEAVFFVSEEFFVESMSLISIMNNVCFYFVSILNSEIFSKLKCSDKIHIT</sequence>